<evidence type="ECO:0000256" key="1">
    <source>
        <dbReference type="RuleBase" id="RU003425"/>
    </source>
</evidence>
<name>A0AA39I3I3_9BILA</name>
<comment type="function">
    <text evidence="1">Central component in molecular interactions underlying sperm crawling. Forms an extensive filament system that extends from sperm villipoda, along the leading edge of the pseudopod.</text>
</comment>
<evidence type="ECO:0000313" key="5">
    <source>
        <dbReference type="Proteomes" id="UP001175271"/>
    </source>
</evidence>
<dbReference type="PROSITE" id="PS50202">
    <property type="entry name" value="MSP"/>
    <property type="match status" value="1"/>
</dbReference>
<reference evidence="4" key="1">
    <citation type="submission" date="2023-06" db="EMBL/GenBank/DDBJ databases">
        <title>Genomic analysis of the entomopathogenic nematode Steinernema hermaphroditum.</title>
        <authorList>
            <person name="Schwarz E.M."/>
            <person name="Heppert J.K."/>
            <person name="Baniya A."/>
            <person name="Schwartz H.T."/>
            <person name="Tan C.-H."/>
            <person name="Antoshechkin I."/>
            <person name="Sternberg P.W."/>
            <person name="Goodrich-Blair H."/>
            <person name="Dillman A.R."/>
        </authorList>
    </citation>
    <scope>NUCLEOTIDE SEQUENCE</scope>
    <source>
        <strain evidence="4">PS9179</strain>
        <tissue evidence="4">Whole animal</tissue>
    </source>
</reference>
<dbReference type="Proteomes" id="UP001175271">
    <property type="component" value="Unassembled WGS sequence"/>
</dbReference>
<evidence type="ECO:0000256" key="2">
    <source>
        <dbReference type="SAM" id="MobiDB-lite"/>
    </source>
</evidence>
<dbReference type="InterPro" id="IPR000535">
    <property type="entry name" value="MSP_dom"/>
</dbReference>
<comment type="caution">
    <text evidence="4">The sequence shown here is derived from an EMBL/GenBank/DDBJ whole genome shotgun (WGS) entry which is preliminary data.</text>
</comment>
<dbReference type="Pfam" id="PF00635">
    <property type="entry name" value="Motile_Sperm"/>
    <property type="match status" value="1"/>
</dbReference>
<dbReference type="Gene3D" id="2.60.40.10">
    <property type="entry name" value="Immunoglobulins"/>
    <property type="match status" value="1"/>
</dbReference>
<dbReference type="EMBL" id="JAUCMV010000002">
    <property type="protein sequence ID" value="KAK0416445.1"/>
    <property type="molecule type" value="Genomic_DNA"/>
</dbReference>
<feature type="domain" description="MSP" evidence="3">
    <location>
        <begin position="36"/>
        <end position="153"/>
    </location>
</feature>
<evidence type="ECO:0000313" key="4">
    <source>
        <dbReference type="EMBL" id="KAK0416445.1"/>
    </source>
</evidence>
<accession>A0AA39I3I3</accession>
<evidence type="ECO:0000259" key="3">
    <source>
        <dbReference type="PROSITE" id="PS50202"/>
    </source>
</evidence>
<organism evidence="4 5">
    <name type="scientific">Steinernema hermaphroditum</name>
    <dbReference type="NCBI Taxonomy" id="289476"/>
    <lineage>
        <taxon>Eukaryota</taxon>
        <taxon>Metazoa</taxon>
        <taxon>Ecdysozoa</taxon>
        <taxon>Nematoda</taxon>
        <taxon>Chromadorea</taxon>
        <taxon>Rhabditida</taxon>
        <taxon>Tylenchina</taxon>
        <taxon>Panagrolaimomorpha</taxon>
        <taxon>Strongyloidoidea</taxon>
        <taxon>Steinernematidae</taxon>
        <taxon>Steinernema</taxon>
    </lineage>
</organism>
<protein>
    <recommendedName>
        <fullName evidence="1">Major sperm protein</fullName>
    </recommendedName>
</protein>
<sequence length="173" mass="18838">MAAVPPAVAATSVMQAAPGAPGRNLGENKPGEPPFQMKIEPEGKIAFRAKDLTAQRNITEVKLINTTKVRQTFKIKCTSNDIFRLRPPIGFINPDETISIKFIATCKTIPENNRHFFAIYHMPSDETQKPARQIWVPTSKPEGVKRIVCSFENEDGTPVGPAAGASVMNPPAA</sequence>
<dbReference type="SUPFAM" id="SSF49354">
    <property type="entry name" value="PapD-like"/>
    <property type="match status" value="1"/>
</dbReference>
<feature type="region of interest" description="Disordered" evidence="2">
    <location>
        <begin position="15"/>
        <end position="34"/>
    </location>
</feature>
<keyword evidence="1" id="KW-0206">Cytoskeleton</keyword>
<dbReference type="InterPro" id="IPR013783">
    <property type="entry name" value="Ig-like_fold"/>
</dbReference>
<keyword evidence="5" id="KW-1185">Reference proteome</keyword>
<dbReference type="AlphaFoldDB" id="A0AA39I3I3"/>
<dbReference type="PANTHER" id="PTHR21513">
    <property type="entry name" value="MAJOR SPERM PROTEIN"/>
    <property type="match status" value="1"/>
</dbReference>
<dbReference type="PANTHER" id="PTHR21513:SF19">
    <property type="entry name" value="MAJOR SPERM PROTEIN"/>
    <property type="match status" value="1"/>
</dbReference>
<gene>
    <name evidence="4" type="ORF">QR680_012489</name>
</gene>
<proteinExistence type="predicted"/>
<keyword evidence="1" id="KW-0963">Cytoplasm</keyword>
<dbReference type="InterPro" id="IPR008962">
    <property type="entry name" value="PapD-like_sf"/>
</dbReference>